<dbReference type="GO" id="GO:0003735">
    <property type="term" value="F:structural constituent of ribosome"/>
    <property type="evidence" value="ECO:0007669"/>
    <property type="project" value="TreeGrafter"/>
</dbReference>
<dbReference type="EMBL" id="CCKQ01019568">
    <property type="protein sequence ID" value="CDW91578.1"/>
    <property type="molecule type" value="Genomic_DNA"/>
</dbReference>
<dbReference type="InterPro" id="IPR036919">
    <property type="entry name" value="Ribo_uL30_ferredoxin-like_sf"/>
</dbReference>
<dbReference type="InterPro" id="IPR039699">
    <property type="entry name" value="Ribosomal_uL30"/>
</dbReference>
<comment type="similarity">
    <text evidence="1">Belongs to the universal ribosomal protein uL30 family.</text>
</comment>
<reference evidence="6 7" key="1">
    <citation type="submission" date="2014-06" db="EMBL/GenBank/DDBJ databases">
        <authorList>
            <person name="Swart Estienne"/>
        </authorList>
    </citation>
    <scope>NUCLEOTIDE SEQUENCE [LARGE SCALE GENOMIC DNA]</scope>
    <source>
        <strain evidence="6 7">130c</strain>
    </source>
</reference>
<accession>A0A078BDB1</accession>
<sequence>MENLEQYQLHQNIEYQYLALCSVSQEALLKKRKRDDENSRKRLNVRAQQRMDRGRKKKVEDKEATGKKILMPEVFISNYMKQQRNFLKYKREKSKTKKVTENAKNLAPHERVKPNTLILAVRVKQSDNTTPQAQKIMRTLGLKELNNAVLLKSDPDTENQLLIIQDYVAFGYPTKQLVNDLIRKRGFIKKDGKRLPISDNNLIEELLGQHGIICLEDLIDAAIKCNAKDSHFEEVRSVLWPFQITPLQETSDKANAKHQATGKDIRKKDLKVQKGGYLGLMGDKINEFVKPLI</sequence>
<dbReference type="CDD" id="cd01657">
    <property type="entry name" value="Ribosomal_L7_archeal_euk"/>
    <property type="match status" value="1"/>
</dbReference>
<dbReference type="InterPro" id="IPR035808">
    <property type="entry name" value="Ribosomal_uL30_euk_arc"/>
</dbReference>
<dbReference type="Gene3D" id="3.30.1390.20">
    <property type="entry name" value="Ribosomal protein L30, ferredoxin-like fold domain"/>
    <property type="match status" value="1"/>
</dbReference>
<dbReference type="AlphaFoldDB" id="A0A078BDB1"/>
<dbReference type="SUPFAM" id="SSF55129">
    <property type="entry name" value="Ribosomal protein L30p/L7e"/>
    <property type="match status" value="1"/>
</dbReference>
<feature type="domain" description="Large ribosomal subunit protein uL30-like ferredoxin-like fold" evidence="5">
    <location>
        <begin position="121"/>
        <end position="168"/>
    </location>
</feature>
<evidence type="ECO:0000256" key="1">
    <source>
        <dbReference type="ARBA" id="ARBA00007594"/>
    </source>
</evidence>
<keyword evidence="2" id="KW-0689">Ribosomal protein</keyword>
<dbReference type="GO" id="GO:0022625">
    <property type="term" value="C:cytosolic large ribosomal subunit"/>
    <property type="evidence" value="ECO:0007669"/>
    <property type="project" value="TreeGrafter"/>
</dbReference>
<evidence type="ECO:0000313" key="7">
    <source>
        <dbReference type="Proteomes" id="UP000039865"/>
    </source>
</evidence>
<dbReference type="InParanoid" id="A0A078BDB1"/>
<gene>
    <name evidence="6" type="primary">Contig4630.g210</name>
    <name evidence="6" type="ORF">STYLEM_20735</name>
</gene>
<evidence type="ECO:0000256" key="4">
    <source>
        <dbReference type="SAM" id="MobiDB-lite"/>
    </source>
</evidence>
<dbReference type="GO" id="GO:0000463">
    <property type="term" value="P:maturation of LSU-rRNA from tricistronic rRNA transcript (SSU-rRNA, 5.8S rRNA, LSU-rRNA)"/>
    <property type="evidence" value="ECO:0007669"/>
    <property type="project" value="TreeGrafter"/>
</dbReference>
<organism evidence="6 7">
    <name type="scientific">Stylonychia lemnae</name>
    <name type="common">Ciliate</name>
    <dbReference type="NCBI Taxonomy" id="5949"/>
    <lineage>
        <taxon>Eukaryota</taxon>
        <taxon>Sar</taxon>
        <taxon>Alveolata</taxon>
        <taxon>Ciliophora</taxon>
        <taxon>Intramacronucleata</taxon>
        <taxon>Spirotrichea</taxon>
        <taxon>Stichotrichia</taxon>
        <taxon>Sporadotrichida</taxon>
        <taxon>Oxytrichidae</taxon>
        <taxon>Stylonychinae</taxon>
        <taxon>Stylonychia</taxon>
    </lineage>
</organism>
<dbReference type="Proteomes" id="UP000039865">
    <property type="component" value="Unassembled WGS sequence"/>
</dbReference>
<dbReference type="Pfam" id="PF00327">
    <property type="entry name" value="Ribosomal_L30"/>
    <property type="match status" value="1"/>
</dbReference>
<dbReference type="PANTHER" id="PTHR11524">
    <property type="entry name" value="60S RIBOSOMAL PROTEIN L7"/>
    <property type="match status" value="1"/>
</dbReference>
<dbReference type="GO" id="GO:0003723">
    <property type="term" value="F:RNA binding"/>
    <property type="evidence" value="ECO:0007669"/>
    <property type="project" value="TreeGrafter"/>
</dbReference>
<evidence type="ECO:0000313" key="6">
    <source>
        <dbReference type="EMBL" id="CDW91578.1"/>
    </source>
</evidence>
<keyword evidence="3" id="KW-0687">Ribonucleoprotein</keyword>
<evidence type="ECO:0000256" key="3">
    <source>
        <dbReference type="ARBA" id="ARBA00023274"/>
    </source>
</evidence>
<evidence type="ECO:0000259" key="5">
    <source>
        <dbReference type="Pfam" id="PF00327"/>
    </source>
</evidence>
<feature type="region of interest" description="Disordered" evidence="4">
    <location>
        <begin position="30"/>
        <end position="63"/>
    </location>
</feature>
<protein>
    <recommendedName>
        <fullName evidence="5">Large ribosomal subunit protein uL30-like ferredoxin-like fold domain-containing protein</fullName>
    </recommendedName>
</protein>
<dbReference type="PANTHER" id="PTHR11524:SF16">
    <property type="entry name" value="LARGE RIBOSOMAL SUBUNIT PROTEIN UL30"/>
    <property type="match status" value="1"/>
</dbReference>
<dbReference type="OMA" id="IEEHMGK"/>
<dbReference type="InterPro" id="IPR016082">
    <property type="entry name" value="Ribosomal_uL30_ferredoxin-like"/>
</dbReference>
<name>A0A078BDB1_STYLE</name>
<dbReference type="OrthoDB" id="28644at2759"/>
<proteinExistence type="inferred from homology"/>
<keyword evidence="7" id="KW-1185">Reference proteome</keyword>
<evidence type="ECO:0000256" key="2">
    <source>
        <dbReference type="ARBA" id="ARBA00022980"/>
    </source>
</evidence>